<protein>
    <submittedName>
        <fullName evidence="3">Putative cupredoxin</fullName>
    </submittedName>
</protein>
<accession>A0A2P6SG93</accession>
<dbReference type="Pfam" id="PF02298">
    <property type="entry name" value="Cu_bind_like"/>
    <property type="match status" value="1"/>
</dbReference>
<dbReference type="Gene3D" id="2.60.40.420">
    <property type="entry name" value="Cupredoxins - blue copper proteins"/>
    <property type="match status" value="1"/>
</dbReference>
<dbReference type="FunFam" id="2.60.40.420:FF:000048">
    <property type="entry name" value="Early nodulin-like protein 18"/>
    <property type="match status" value="1"/>
</dbReference>
<gene>
    <name evidence="3" type="ORF">RchiOBHm_Chr1g0351281</name>
</gene>
<feature type="chain" id="PRO_5015181463" evidence="1">
    <location>
        <begin position="27"/>
        <end position="209"/>
    </location>
</feature>
<evidence type="ECO:0000256" key="1">
    <source>
        <dbReference type="SAM" id="SignalP"/>
    </source>
</evidence>
<dbReference type="SUPFAM" id="SSF49503">
    <property type="entry name" value="Cupredoxins"/>
    <property type="match status" value="1"/>
</dbReference>
<dbReference type="InterPro" id="IPR039391">
    <property type="entry name" value="Phytocyanin-like"/>
</dbReference>
<feature type="signal peptide" evidence="1">
    <location>
        <begin position="1"/>
        <end position="26"/>
    </location>
</feature>
<dbReference type="PANTHER" id="PTHR33021">
    <property type="entry name" value="BLUE COPPER PROTEIN"/>
    <property type="match status" value="1"/>
</dbReference>
<proteinExistence type="predicted"/>
<dbReference type="InterPro" id="IPR008972">
    <property type="entry name" value="Cupredoxin"/>
</dbReference>
<evidence type="ECO:0000259" key="2">
    <source>
        <dbReference type="PROSITE" id="PS51485"/>
    </source>
</evidence>
<feature type="domain" description="Phytocyanin" evidence="2">
    <location>
        <begin position="41"/>
        <end position="157"/>
    </location>
</feature>
<evidence type="ECO:0000313" key="4">
    <source>
        <dbReference type="Proteomes" id="UP000238479"/>
    </source>
</evidence>
<dbReference type="OrthoDB" id="688954at2759"/>
<dbReference type="InterPro" id="IPR003245">
    <property type="entry name" value="Phytocyanin_dom"/>
</dbReference>
<name>A0A2P6SG93_ROSCH</name>
<dbReference type="Gramene" id="PRQ57707">
    <property type="protein sequence ID" value="PRQ57707"/>
    <property type="gene ID" value="RchiOBHm_Chr1g0351281"/>
</dbReference>
<dbReference type="OMA" id="SWAADET"/>
<dbReference type="AlphaFoldDB" id="A0A2P6SG93"/>
<keyword evidence="1" id="KW-0732">Signal</keyword>
<evidence type="ECO:0000313" key="3">
    <source>
        <dbReference type="EMBL" id="PRQ57707.1"/>
    </source>
</evidence>
<dbReference type="PROSITE" id="PS51485">
    <property type="entry name" value="PHYTOCYANIN"/>
    <property type="match status" value="1"/>
</dbReference>
<sequence>MAARPMANLTAIILFLLLITIAATSAAPAPAPVAPPATKYINHTVGGPIGWFFNSTSNTSFTNYSSWAASQTFNLGDYLVFNTENQTVIETQNATTYRSCTADDTSDETTFVWGDDTAGKKTIAVPLVTEGANYYFSGSGDGQQCQQGMAFAIEVNHGLGLPPILNQPPLAQSPPGTVVGTEPSGSSGFRSGASLSGGLLVAFVLVLNV</sequence>
<dbReference type="Proteomes" id="UP000238479">
    <property type="component" value="Chromosome 1"/>
</dbReference>
<dbReference type="STRING" id="74649.A0A2P6SG93"/>
<dbReference type="GO" id="GO:0005886">
    <property type="term" value="C:plasma membrane"/>
    <property type="evidence" value="ECO:0007669"/>
    <property type="project" value="TreeGrafter"/>
</dbReference>
<dbReference type="PANTHER" id="PTHR33021:SF213">
    <property type="entry name" value="OS12G0454600 PROTEIN"/>
    <property type="match status" value="1"/>
</dbReference>
<organism evidence="3 4">
    <name type="scientific">Rosa chinensis</name>
    <name type="common">China rose</name>
    <dbReference type="NCBI Taxonomy" id="74649"/>
    <lineage>
        <taxon>Eukaryota</taxon>
        <taxon>Viridiplantae</taxon>
        <taxon>Streptophyta</taxon>
        <taxon>Embryophyta</taxon>
        <taxon>Tracheophyta</taxon>
        <taxon>Spermatophyta</taxon>
        <taxon>Magnoliopsida</taxon>
        <taxon>eudicotyledons</taxon>
        <taxon>Gunneridae</taxon>
        <taxon>Pentapetalae</taxon>
        <taxon>rosids</taxon>
        <taxon>fabids</taxon>
        <taxon>Rosales</taxon>
        <taxon>Rosaceae</taxon>
        <taxon>Rosoideae</taxon>
        <taxon>Rosoideae incertae sedis</taxon>
        <taxon>Rosa</taxon>
    </lineage>
</organism>
<dbReference type="GO" id="GO:0009055">
    <property type="term" value="F:electron transfer activity"/>
    <property type="evidence" value="ECO:0007669"/>
    <property type="project" value="InterPro"/>
</dbReference>
<comment type="caution">
    <text evidence="3">The sequence shown here is derived from an EMBL/GenBank/DDBJ whole genome shotgun (WGS) entry which is preliminary data.</text>
</comment>
<dbReference type="EMBL" id="PDCK01000039">
    <property type="protein sequence ID" value="PRQ57707.1"/>
    <property type="molecule type" value="Genomic_DNA"/>
</dbReference>
<reference evidence="3 4" key="1">
    <citation type="journal article" date="2018" name="Nat. Genet.">
        <title>The Rosa genome provides new insights in the design of modern roses.</title>
        <authorList>
            <person name="Bendahmane M."/>
        </authorList>
    </citation>
    <scope>NUCLEOTIDE SEQUENCE [LARGE SCALE GENOMIC DNA]</scope>
    <source>
        <strain evidence="4">cv. Old Blush</strain>
    </source>
</reference>
<keyword evidence="4" id="KW-1185">Reference proteome</keyword>